<evidence type="ECO:0000313" key="11">
    <source>
        <dbReference type="EMBL" id="KAF2905087.1"/>
    </source>
</evidence>
<protein>
    <recommendedName>
        <fullName evidence="13">Transmembrane protein 59</fullName>
    </recommendedName>
</protein>
<evidence type="ECO:0000256" key="7">
    <source>
        <dbReference type="ARBA" id="ARBA00023136"/>
    </source>
</evidence>
<comment type="subcellular location">
    <subcellularLocation>
        <location evidence="1">Golgi apparatus membrane</location>
        <topology evidence="1">Single-pass type I membrane protein</topology>
    </subcellularLocation>
</comment>
<evidence type="ECO:0008006" key="13">
    <source>
        <dbReference type="Google" id="ProtNLM"/>
    </source>
</evidence>
<evidence type="ECO:0000256" key="4">
    <source>
        <dbReference type="ARBA" id="ARBA00022729"/>
    </source>
</evidence>
<feature type="chain" id="PRO_5035425524" description="Transmembrane protein 59" evidence="10">
    <location>
        <begin position="21"/>
        <end position="263"/>
    </location>
</feature>
<feature type="signal peptide" evidence="10">
    <location>
        <begin position="1"/>
        <end position="20"/>
    </location>
</feature>
<dbReference type="EMBL" id="VTPC01000605">
    <property type="protein sequence ID" value="KAF2905087.1"/>
    <property type="molecule type" value="Genomic_DNA"/>
</dbReference>
<feature type="transmembrane region" description="Helical" evidence="9">
    <location>
        <begin position="190"/>
        <end position="212"/>
    </location>
</feature>
<evidence type="ECO:0000256" key="9">
    <source>
        <dbReference type="SAM" id="Phobius"/>
    </source>
</evidence>
<evidence type="ECO:0000256" key="2">
    <source>
        <dbReference type="ARBA" id="ARBA00009643"/>
    </source>
</evidence>
<sequence>MLQQISFCCYFLSFIMLTFAHNHFSNSFSLEIELCQDICSDSFFLLPLNKDSQKICQRGCRFFNIIDVKEEHERDISDTNDDCHILCFESYVDKTERNSCIVGCDATSKRKQSDVEKFAQFNPGEQEIDSLEDILLDPLIRKQIQMGYDLQYKIPEAYIRTMPIDENETNLINNEVTKAPFRYQLICSKMIPVTIFVMVLLVVTICILKVIFSAKTFKDAFMFMFDEEYLKLSQNEECPDKLDENSVKEKSDVDVIHTKEIPV</sequence>
<gene>
    <name evidence="11" type="ORF">ILUMI_01071</name>
</gene>
<keyword evidence="7 9" id="KW-0472">Membrane</keyword>
<keyword evidence="6" id="KW-0333">Golgi apparatus</keyword>
<reference evidence="11" key="1">
    <citation type="submission" date="2019-08" db="EMBL/GenBank/DDBJ databases">
        <title>The genome of the North American firefly Photinus pyralis.</title>
        <authorList>
            <consortium name="Photinus pyralis genome working group"/>
            <person name="Fallon T.R."/>
            <person name="Sander Lower S.E."/>
            <person name="Weng J.-K."/>
        </authorList>
    </citation>
    <scope>NUCLEOTIDE SEQUENCE</scope>
    <source>
        <strain evidence="11">TRF0915ILg1</strain>
        <tissue evidence="11">Whole body</tissue>
    </source>
</reference>
<dbReference type="AlphaFoldDB" id="A0A8K0DKD3"/>
<dbReference type="GO" id="GO:0000139">
    <property type="term" value="C:Golgi membrane"/>
    <property type="evidence" value="ECO:0007669"/>
    <property type="project" value="UniProtKB-SubCell"/>
</dbReference>
<evidence type="ECO:0000256" key="8">
    <source>
        <dbReference type="ARBA" id="ARBA00023180"/>
    </source>
</evidence>
<comment type="similarity">
    <text evidence="2">Belongs to the TMEM59 family.</text>
</comment>
<evidence type="ECO:0000256" key="10">
    <source>
        <dbReference type="SAM" id="SignalP"/>
    </source>
</evidence>
<proteinExistence type="inferred from homology"/>
<keyword evidence="5 9" id="KW-1133">Transmembrane helix</keyword>
<dbReference type="Pfam" id="PF12280">
    <property type="entry name" value="BSMAP"/>
    <property type="match status" value="1"/>
</dbReference>
<dbReference type="PANTHER" id="PTHR28652">
    <property type="entry name" value="TRANSMEMBRANE PROTEIN 59-LIKE PROTEIN"/>
    <property type="match status" value="1"/>
</dbReference>
<dbReference type="InterPro" id="IPR022065">
    <property type="entry name" value="Uncharacterised_TMEM59"/>
</dbReference>
<keyword evidence="8" id="KW-0325">Glycoprotein</keyword>
<organism evidence="11 12">
    <name type="scientific">Ignelater luminosus</name>
    <name type="common">Cucubano</name>
    <name type="synonym">Pyrophorus luminosus</name>
    <dbReference type="NCBI Taxonomy" id="2038154"/>
    <lineage>
        <taxon>Eukaryota</taxon>
        <taxon>Metazoa</taxon>
        <taxon>Ecdysozoa</taxon>
        <taxon>Arthropoda</taxon>
        <taxon>Hexapoda</taxon>
        <taxon>Insecta</taxon>
        <taxon>Pterygota</taxon>
        <taxon>Neoptera</taxon>
        <taxon>Endopterygota</taxon>
        <taxon>Coleoptera</taxon>
        <taxon>Polyphaga</taxon>
        <taxon>Elateriformia</taxon>
        <taxon>Elateroidea</taxon>
        <taxon>Elateridae</taxon>
        <taxon>Agrypninae</taxon>
        <taxon>Pyrophorini</taxon>
        <taxon>Ignelater</taxon>
    </lineage>
</organism>
<accession>A0A8K0DKD3</accession>
<dbReference type="Proteomes" id="UP000801492">
    <property type="component" value="Unassembled WGS sequence"/>
</dbReference>
<keyword evidence="3 9" id="KW-0812">Transmembrane</keyword>
<dbReference type="OrthoDB" id="6371519at2759"/>
<comment type="caution">
    <text evidence="11">The sequence shown here is derived from an EMBL/GenBank/DDBJ whole genome shotgun (WGS) entry which is preliminary data.</text>
</comment>
<evidence type="ECO:0000256" key="3">
    <source>
        <dbReference type="ARBA" id="ARBA00022692"/>
    </source>
</evidence>
<evidence type="ECO:0000256" key="6">
    <source>
        <dbReference type="ARBA" id="ARBA00023034"/>
    </source>
</evidence>
<keyword evidence="12" id="KW-1185">Reference proteome</keyword>
<dbReference type="PANTHER" id="PTHR28652:SF2">
    <property type="entry name" value="TRANSMEMBRANE PROTEIN 59-LIKE PROTEIN"/>
    <property type="match status" value="1"/>
</dbReference>
<evidence type="ECO:0000256" key="5">
    <source>
        <dbReference type="ARBA" id="ARBA00022989"/>
    </source>
</evidence>
<keyword evidence="4 10" id="KW-0732">Signal</keyword>
<evidence type="ECO:0000256" key="1">
    <source>
        <dbReference type="ARBA" id="ARBA00004614"/>
    </source>
</evidence>
<name>A0A8K0DKD3_IGNLU</name>
<evidence type="ECO:0000313" key="12">
    <source>
        <dbReference type="Proteomes" id="UP000801492"/>
    </source>
</evidence>